<dbReference type="InterPro" id="IPR036869">
    <property type="entry name" value="J_dom_sf"/>
</dbReference>
<dbReference type="Gene3D" id="1.10.287.110">
    <property type="entry name" value="DnaJ domain"/>
    <property type="match status" value="1"/>
</dbReference>
<dbReference type="GO" id="GO:0005829">
    <property type="term" value="C:cytosol"/>
    <property type="evidence" value="ECO:0007669"/>
    <property type="project" value="TreeGrafter"/>
</dbReference>
<feature type="compositionally biased region" description="Polar residues" evidence="2">
    <location>
        <begin position="78"/>
        <end position="95"/>
    </location>
</feature>
<name>A0A8T2RU09_CERRI</name>
<sequence>MGTDYYKVLKVSRDASEDDLKKAYRKLAMKWHPDKNLGNKKEAEAKFKKISEAYEVLSDPNKRSTYDRYGEEGLKDMSTNASQEGYGKQSCSGSGKFSPKNAEDVFSEVFRGFNPFGSSSEPSFTRSKSARSPFRRDTSYTSNGGLSGNPRKAEPIERQLTCSLEDLYNGTVRKMKISRNIVGTSGKASTVEEVLTINVKPGWKKGTTIMFPDKGNEEPGIIPADLIFIIDEKPHKVFKRDGNDLVMVQKITLAEALCDSTISVPLLSGKSLTVPLTEIVYPGYEKVIPNEGMPIAKEHGKKGNLRIKFNIKFPTWLSTDQKSNLKRVLNDCAFA</sequence>
<protein>
    <recommendedName>
        <fullName evidence="3">J domain-containing protein</fullName>
    </recommendedName>
</protein>
<dbReference type="Pfam" id="PF01556">
    <property type="entry name" value="DnaJ_C"/>
    <property type="match status" value="1"/>
</dbReference>
<dbReference type="OrthoDB" id="550424at2759"/>
<keyword evidence="5" id="KW-1185">Reference proteome</keyword>
<dbReference type="AlphaFoldDB" id="A0A8T2RU09"/>
<gene>
    <name evidence="4" type="ORF">KP509_25G073600</name>
</gene>
<dbReference type="GO" id="GO:0006457">
    <property type="term" value="P:protein folding"/>
    <property type="evidence" value="ECO:0007669"/>
    <property type="project" value="InterPro"/>
</dbReference>
<dbReference type="GO" id="GO:0051087">
    <property type="term" value="F:protein-folding chaperone binding"/>
    <property type="evidence" value="ECO:0007669"/>
    <property type="project" value="TreeGrafter"/>
</dbReference>
<comment type="caution">
    <text evidence="4">The sequence shown here is derived from an EMBL/GenBank/DDBJ whole genome shotgun (WGS) entry which is preliminary data.</text>
</comment>
<dbReference type="GO" id="GO:0051082">
    <property type="term" value="F:unfolded protein binding"/>
    <property type="evidence" value="ECO:0007669"/>
    <property type="project" value="InterPro"/>
</dbReference>
<evidence type="ECO:0000313" key="4">
    <source>
        <dbReference type="EMBL" id="KAH7299117.1"/>
    </source>
</evidence>
<dbReference type="SUPFAM" id="SSF49493">
    <property type="entry name" value="HSP40/DnaJ peptide-binding domain"/>
    <property type="match status" value="2"/>
</dbReference>
<dbReference type="CDD" id="cd06257">
    <property type="entry name" value="DnaJ"/>
    <property type="match status" value="1"/>
</dbReference>
<feature type="compositionally biased region" description="Polar residues" evidence="2">
    <location>
        <begin position="118"/>
        <end position="127"/>
    </location>
</feature>
<feature type="region of interest" description="Disordered" evidence="2">
    <location>
        <begin position="118"/>
        <end position="155"/>
    </location>
</feature>
<dbReference type="SMART" id="SM00271">
    <property type="entry name" value="DnaJ"/>
    <property type="match status" value="1"/>
</dbReference>
<dbReference type="InterPro" id="IPR051339">
    <property type="entry name" value="DnaJ_subfamily_B"/>
</dbReference>
<keyword evidence="1" id="KW-0143">Chaperone</keyword>
<dbReference type="InterPro" id="IPR018253">
    <property type="entry name" value="DnaJ_domain_CS"/>
</dbReference>
<dbReference type="SUPFAM" id="SSF46565">
    <property type="entry name" value="Chaperone J-domain"/>
    <property type="match status" value="1"/>
</dbReference>
<dbReference type="PANTHER" id="PTHR24078">
    <property type="entry name" value="DNAJ HOMOLOG SUBFAMILY C MEMBER"/>
    <property type="match status" value="1"/>
</dbReference>
<dbReference type="InterPro" id="IPR008971">
    <property type="entry name" value="HSP40/DnaJ_pept-bd"/>
</dbReference>
<organism evidence="4 5">
    <name type="scientific">Ceratopteris richardii</name>
    <name type="common">Triangle waterfern</name>
    <dbReference type="NCBI Taxonomy" id="49495"/>
    <lineage>
        <taxon>Eukaryota</taxon>
        <taxon>Viridiplantae</taxon>
        <taxon>Streptophyta</taxon>
        <taxon>Embryophyta</taxon>
        <taxon>Tracheophyta</taxon>
        <taxon>Polypodiopsida</taxon>
        <taxon>Polypodiidae</taxon>
        <taxon>Polypodiales</taxon>
        <taxon>Pteridineae</taxon>
        <taxon>Pteridaceae</taxon>
        <taxon>Parkerioideae</taxon>
        <taxon>Ceratopteris</taxon>
    </lineage>
</organism>
<dbReference type="EMBL" id="CM035430">
    <property type="protein sequence ID" value="KAH7299117.1"/>
    <property type="molecule type" value="Genomic_DNA"/>
</dbReference>
<dbReference type="Proteomes" id="UP000825935">
    <property type="component" value="Chromosome 25"/>
</dbReference>
<dbReference type="Gene3D" id="2.60.260.20">
    <property type="entry name" value="Urease metallochaperone UreE, N-terminal domain"/>
    <property type="match status" value="2"/>
</dbReference>
<dbReference type="PRINTS" id="PR00625">
    <property type="entry name" value="JDOMAIN"/>
</dbReference>
<evidence type="ECO:0000313" key="5">
    <source>
        <dbReference type="Proteomes" id="UP000825935"/>
    </source>
</evidence>
<dbReference type="FunFam" id="2.60.260.20:FF:000002">
    <property type="entry name" value="Dnaj homolog subfamily b member"/>
    <property type="match status" value="1"/>
</dbReference>
<evidence type="ECO:0000256" key="1">
    <source>
        <dbReference type="ARBA" id="ARBA00023186"/>
    </source>
</evidence>
<reference evidence="4" key="1">
    <citation type="submission" date="2021-08" db="EMBL/GenBank/DDBJ databases">
        <title>WGS assembly of Ceratopteris richardii.</title>
        <authorList>
            <person name="Marchant D.B."/>
            <person name="Chen G."/>
            <person name="Jenkins J."/>
            <person name="Shu S."/>
            <person name="Leebens-Mack J."/>
            <person name="Grimwood J."/>
            <person name="Schmutz J."/>
            <person name="Soltis P."/>
            <person name="Soltis D."/>
            <person name="Chen Z.-H."/>
        </authorList>
    </citation>
    <scope>NUCLEOTIDE SEQUENCE</scope>
    <source>
        <strain evidence="4">Whitten #5841</strain>
        <tissue evidence="4">Leaf</tissue>
    </source>
</reference>
<feature type="domain" description="J" evidence="3">
    <location>
        <begin position="4"/>
        <end position="70"/>
    </location>
</feature>
<dbReference type="FunFam" id="2.60.260.20:FF:000006">
    <property type="entry name" value="DnaJ subfamily B member 13"/>
    <property type="match status" value="1"/>
</dbReference>
<dbReference type="PANTHER" id="PTHR24078:SF553">
    <property type="entry name" value="DNAJ HOMOLOG SUBFAMILY B MEMBER 5"/>
    <property type="match status" value="1"/>
</dbReference>
<evidence type="ECO:0000259" key="3">
    <source>
        <dbReference type="PROSITE" id="PS50076"/>
    </source>
</evidence>
<dbReference type="InterPro" id="IPR001623">
    <property type="entry name" value="DnaJ_domain"/>
</dbReference>
<dbReference type="Pfam" id="PF00226">
    <property type="entry name" value="DnaJ"/>
    <property type="match status" value="1"/>
</dbReference>
<feature type="region of interest" description="Disordered" evidence="2">
    <location>
        <begin position="78"/>
        <end position="97"/>
    </location>
</feature>
<accession>A0A8T2RU09</accession>
<proteinExistence type="predicted"/>
<evidence type="ECO:0000256" key="2">
    <source>
        <dbReference type="SAM" id="MobiDB-lite"/>
    </source>
</evidence>
<dbReference type="PROSITE" id="PS50076">
    <property type="entry name" value="DNAJ_2"/>
    <property type="match status" value="1"/>
</dbReference>
<dbReference type="InterPro" id="IPR002939">
    <property type="entry name" value="DnaJ_C"/>
</dbReference>
<dbReference type="CDD" id="cd10747">
    <property type="entry name" value="DnaJ_C"/>
    <property type="match status" value="1"/>
</dbReference>
<dbReference type="PROSITE" id="PS00636">
    <property type="entry name" value="DNAJ_1"/>
    <property type="match status" value="1"/>
</dbReference>